<name>A0AAV2E073_9ROSI</name>
<dbReference type="Proteomes" id="UP001497516">
    <property type="component" value="Chromosome 3"/>
</dbReference>
<evidence type="ECO:0000313" key="1">
    <source>
        <dbReference type="EMBL" id="CAL1379212.1"/>
    </source>
</evidence>
<sequence>METAWLLAGDFNSLLSASEKCGGAPFDASRVREFQDCLLDSALADLGFVGPPFTWFRRGTKERLDRGLGNLMWTTQFPDTTVRPRVKSDHRPLLIRSGPEFPTLGPKPFRFIASWLTHRGFLDMLKAAWAKGSDLKSCSKSFARDAAHWNKHTFGHIMRRKDHLLRRIENLEEQWGGDSELARASSRT</sequence>
<dbReference type="InterPro" id="IPR036691">
    <property type="entry name" value="Endo/exonu/phosph_ase_sf"/>
</dbReference>
<proteinExistence type="predicted"/>
<dbReference type="PANTHER" id="PTHR33710">
    <property type="entry name" value="BNAC02G09200D PROTEIN"/>
    <property type="match status" value="1"/>
</dbReference>
<dbReference type="EMBL" id="OZ034816">
    <property type="protein sequence ID" value="CAL1379212.1"/>
    <property type="molecule type" value="Genomic_DNA"/>
</dbReference>
<dbReference type="Gene3D" id="3.60.10.10">
    <property type="entry name" value="Endonuclease/exonuclease/phosphatase"/>
    <property type="match status" value="1"/>
</dbReference>
<gene>
    <name evidence="1" type="ORF">LTRI10_LOCUS20746</name>
</gene>
<dbReference type="SUPFAM" id="SSF56219">
    <property type="entry name" value="DNase I-like"/>
    <property type="match status" value="1"/>
</dbReference>
<protein>
    <submittedName>
        <fullName evidence="1">Uncharacterized protein</fullName>
    </submittedName>
</protein>
<organism evidence="1 2">
    <name type="scientific">Linum trigynum</name>
    <dbReference type="NCBI Taxonomy" id="586398"/>
    <lineage>
        <taxon>Eukaryota</taxon>
        <taxon>Viridiplantae</taxon>
        <taxon>Streptophyta</taxon>
        <taxon>Embryophyta</taxon>
        <taxon>Tracheophyta</taxon>
        <taxon>Spermatophyta</taxon>
        <taxon>Magnoliopsida</taxon>
        <taxon>eudicotyledons</taxon>
        <taxon>Gunneridae</taxon>
        <taxon>Pentapetalae</taxon>
        <taxon>rosids</taxon>
        <taxon>fabids</taxon>
        <taxon>Malpighiales</taxon>
        <taxon>Linaceae</taxon>
        <taxon>Linum</taxon>
    </lineage>
</organism>
<keyword evidence="2" id="KW-1185">Reference proteome</keyword>
<accession>A0AAV2E073</accession>
<dbReference type="AlphaFoldDB" id="A0AAV2E073"/>
<reference evidence="1 2" key="1">
    <citation type="submission" date="2024-04" db="EMBL/GenBank/DDBJ databases">
        <authorList>
            <person name="Fracassetti M."/>
        </authorList>
    </citation>
    <scope>NUCLEOTIDE SEQUENCE [LARGE SCALE GENOMIC DNA]</scope>
</reference>
<dbReference type="PANTHER" id="PTHR33710:SF77">
    <property type="entry name" value="DNASE I-LIKE SUPERFAMILY PROTEIN"/>
    <property type="match status" value="1"/>
</dbReference>
<evidence type="ECO:0000313" key="2">
    <source>
        <dbReference type="Proteomes" id="UP001497516"/>
    </source>
</evidence>